<dbReference type="Proteomes" id="UP000095085">
    <property type="component" value="Unassembled WGS sequence"/>
</dbReference>
<dbReference type="GeneID" id="30994822"/>
<evidence type="ECO:0000313" key="2">
    <source>
        <dbReference type="EMBL" id="ODV65797.1"/>
    </source>
</evidence>
<accession>A0A1E4REV4</accession>
<proteinExistence type="predicted"/>
<dbReference type="RefSeq" id="XP_020074864.1">
    <property type="nucleotide sequence ID" value="XM_020220272.1"/>
</dbReference>
<keyword evidence="1" id="KW-0732">Signal</keyword>
<feature type="chain" id="PRO_5009162250" evidence="1">
    <location>
        <begin position="18"/>
        <end position="153"/>
    </location>
</feature>
<name>A0A1E4REV4_9ASCO</name>
<reference evidence="3" key="1">
    <citation type="submission" date="2016-05" db="EMBL/GenBank/DDBJ databases">
        <title>Comparative genomics of biotechnologically important yeasts.</title>
        <authorList>
            <consortium name="DOE Joint Genome Institute"/>
            <person name="Riley R."/>
            <person name="Haridas S."/>
            <person name="Wolfe K.H."/>
            <person name="Lopes M.R."/>
            <person name="Hittinger C.T."/>
            <person name="Goker M."/>
            <person name="Salamov A."/>
            <person name="Wisecaver J."/>
            <person name="Long T.M."/>
            <person name="Aerts A.L."/>
            <person name="Barry K."/>
            <person name="Choi C."/>
            <person name="Clum A."/>
            <person name="Coughlan A.Y."/>
            <person name="Deshpande S."/>
            <person name="Douglass A.P."/>
            <person name="Hanson S.J."/>
            <person name="Klenk H.-P."/>
            <person name="Labutti K."/>
            <person name="Lapidus A."/>
            <person name="Lindquist E."/>
            <person name="Lipzen A."/>
            <person name="Meier-Kolthoff J.P."/>
            <person name="Ohm R.A."/>
            <person name="Otillar R.P."/>
            <person name="Pangilinan J."/>
            <person name="Peng Y."/>
            <person name="Rokas A."/>
            <person name="Rosa C.A."/>
            <person name="Scheuner C."/>
            <person name="Sibirny A.A."/>
            <person name="Slot J.C."/>
            <person name="Stielow J.B."/>
            <person name="Sun H."/>
            <person name="Kurtzman C.P."/>
            <person name="Blackwell M."/>
            <person name="Grigoriev I.V."/>
            <person name="Jeffries T.W."/>
        </authorList>
    </citation>
    <scope>NUCLEOTIDE SEQUENCE [LARGE SCALE GENOMIC DNA]</scope>
    <source>
        <strain evidence="3">NRRL Y-1933</strain>
    </source>
</reference>
<evidence type="ECO:0000313" key="3">
    <source>
        <dbReference type="Proteomes" id="UP000095085"/>
    </source>
</evidence>
<keyword evidence="3" id="KW-1185">Reference proteome</keyword>
<evidence type="ECO:0000256" key="1">
    <source>
        <dbReference type="SAM" id="SignalP"/>
    </source>
</evidence>
<protein>
    <submittedName>
        <fullName evidence="2">Uncharacterized protein</fullName>
    </submittedName>
</protein>
<dbReference type="AlphaFoldDB" id="A0A1E4REV4"/>
<gene>
    <name evidence="2" type="ORF">HYPBUDRAFT_150416</name>
</gene>
<sequence length="153" mass="17310">MFFLIILLTCYFGNALSLNILYQYDGVGAKYSEGLANVNISSLCALEYLGMVWQTSADDVWLSIGNYSVVKYRHPSLLELPPWFQDTPLPKIGDPETLDSLLLSLEEYDPDTDYCALIQQLRSDTIQAMEEFGPVEFLMVNNSFVKDDKVDDS</sequence>
<dbReference type="EMBL" id="KV454544">
    <property type="protein sequence ID" value="ODV65797.1"/>
    <property type="molecule type" value="Genomic_DNA"/>
</dbReference>
<feature type="signal peptide" evidence="1">
    <location>
        <begin position="1"/>
        <end position="17"/>
    </location>
</feature>
<organism evidence="2 3">
    <name type="scientific">Hyphopichia burtonii NRRL Y-1933</name>
    <dbReference type="NCBI Taxonomy" id="984485"/>
    <lineage>
        <taxon>Eukaryota</taxon>
        <taxon>Fungi</taxon>
        <taxon>Dikarya</taxon>
        <taxon>Ascomycota</taxon>
        <taxon>Saccharomycotina</taxon>
        <taxon>Pichiomycetes</taxon>
        <taxon>Debaryomycetaceae</taxon>
        <taxon>Hyphopichia</taxon>
    </lineage>
</organism>